<sequence length="284" mass="30579">MLMWHLFIYGFVVGFGAAVFPGPINLEVVRRAISRGPNVAIAFGMGAVTADVSYVFAISAGAAAVLQALPNWAQACLYVLGGVLLFIIGVKALRAKCAPIQEENEESVGEDVCPEYTGQRIAPLVRSYLLGLALTLGSPPTILYWLLISVQAAQHFGNGILFSTVLATGVFVACTGWVLTASLAIGSFHKHLNPRFILLVERVIGVLLILLSIYSVGKAFEIYRAEIIKPTSRASLRELRDMHPNAFGLARLSCDSHPFRCGSVYDSSMVVSLAKVGIKSMPPR</sequence>
<feature type="transmembrane region" description="Helical" evidence="6">
    <location>
        <begin position="196"/>
        <end position="217"/>
    </location>
</feature>
<evidence type="ECO:0000256" key="4">
    <source>
        <dbReference type="ARBA" id="ARBA00022989"/>
    </source>
</evidence>
<reference evidence="7 8" key="1">
    <citation type="submission" date="2018-05" db="EMBL/GenBank/DDBJ databases">
        <title>A metagenomic window into the 2 km-deep terrestrial subsurface aquifer revealed taxonomically and functionally diverse microbial community comprising novel uncultured bacterial lineages.</title>
        <authorList>
            <person name="Kadnikov V.V."/>
            <person name="Mardanov A.V."/>
            <person name="Beletsky A.V."/>
            <person name="Banks D."/>
            <person name="Pimenov N.V."/>
            <person name="Frank Y.A."/>
            <person name="Karnachuk O.V."/>
            <person name="Ravin N.V."/>
        </authorList>
    </citation>
    <scope>NUCLEOTIDE SEQUENCE [LARGE SCALE GENOMIC DNA]</scope>
    <source>
        <strain evidence="7">BY</strain>
    </source>
</reference>
<keyword evidence="4 6" id="KW-1133">Transmembrane helix</keyword>
<keyword evidence="5 6" id="KW-0472">Membrane</keyword>
<accession>A0A2Z4Y3Z9</accession>
<organism evidence="7 8">
    <name type="scientific">Sumerlaea chitinivorans</name>
    <dbReference type="NCBI Taxonomy" id="2250252"/>
    <lineage>
        <taxon>Bacteria</taxon>
        <taxon>Candidatus Sumerlaeota</taxon>
        <taxon>Candidatus Sumerlaeia</taxon>
        <taxon>Candidatus Sumerlaeales</taxon>
        <taxon>Candidatus Sumerlaeaceae</taxon>
        <taxon>Candidatus Sumerlaea</taxon>
    </lineage>
</organism>
<evidence type="ECO:0000256" key="3">
    <source>
        <dbReference type="ARBA" id="ARBA00022692"/>
    </source>
</evidence>
<name>A0A2Z4Y3Z9_SUMC1</name>
<dbReference type="InterPro" id="IPR001123">
    <property type="entry name" value="LeuE-type"/>
</dbReference>
<dbReference type="Pfam" id="PF01810">
    <property type="entry name" value="LysE"/>
    <property type="match status" value="1"/>
</dbReference>
<feature type="transmembrane region" description="Helical" evidence="6">
    <location>
        <begin position="38"/>
        <end position="66"/>
    </location>
</feature>
<evidence type="ECO:0000313" key="8">
    <source>
        <dbReference type="Proteomes" id="UP000262583"/>
    </source>
</evidence>
<gene>
    <name evidence="7" type="ORF">BRCON_0899</name>
</gene>
<dbReference type="PANTHER" id="PTHR30086:SF20">
    <property type="entry name" value="ARGININE EXPORTER PROTEIN ARGO-RELATED"/>
    <property type="match status" value="1"/>
</dbReference>
<evidence type="ECO:0000256" key="2">
    <source>
        <dbReference type="ARBA" id="ARBA00022475"/>
    </source>
</evidence>
<evidence type="ECO:0000256" key="6">
    <source>
        <dbReference type="SAM" id="Phobius"/>
    </source>
</evidence>
<proteinExistence type="predicted"/>
<feature type="transmembrane region" description="Helical" evidence="6">
    <location>
        <begin position="6"/>
        <end position="26"/>
    </location>
</feature>
<dbReference type="PANTHER" id="PTHR30086">
    <property type="entry name" value="ARGININE EXPORTER PROTEIN ARGO"/>
    <property type="match status" value="1"/>
</dbReference>
<dbReference type="AlphaFoldDB" id="A0A2Z4Y3Z9"/>
<dbReference type="EMBL" id="CP030759">
    <property type="protein sequence ID" value="AXA35676.1"/>
    <property type="molecule type" value="Genomic_DNA"/>
</dbReference>
<keyword evidence="2" id="KW-1003">Cell membrane</keyword>
<dbReference type="KEGG" id="schv:BRCON_0899"/>
<feature type="transmembrane region" description="Helical" evidence="6">
    <location>
        <begin position="128"/>
        <end position="148"/>
    </location>
</feature>
<comment type="subcellular location">
    <subcellularLocation>
        <location evidence="1">Cell membrane</location>
        <topology evidence="1">Multi-pass membrane protein</topology>
    </subcellularLocation>
</comment>
<keyword evidence="3 6" id="KW-0812">Transmembrane</keyword>
<evidence type="ECO:0000256" key="5">
    <source>
        <dbReference type="ARBA" id="ARBA00023136"/>
    </source>
</evidence>
<feature type="transmembrane region" description="Helical" evidence="6">
    <location>
        <begin position="72"/>
        <end position="93"/>
    </location>
</feature>
<evidence type="ECO:0000313" key="7">
    <source>
        <dbReference type="EMBL" id="AXA35676.1"/>
    </source>
</evidence>
<protein>
    <submittedName>
        <fullName evidence="7">Lysine exporter protein (LYSE/YGGA)</fullName>
    </submittedName>
</protein>
<evidence type="ECO:0000256" key="1">
    <source>
        <dbReference type="ARBA" id="ARBA00004651"/>
    </source>
</evidence>
<feature type="transmembrane region" description="Helical" evidence="6">
    <location>
        <begin position="160"/>
        <end position="184"/>
    </location>
</feature>
<dbReference type="GO" id="GO:0005886">
    <property type="term" value="C:plasma membrane"/>
    <property type="evidence" value="ECO:0007669"/>
    <property type="project" value="UniProtKB-SubCell"/>
</dbReference>
<dbReference type="GO" id="GO:0015171">
    <property type="term" value="F:amino acid transmembrane transporter activity"/>
    <property type="evidence" value="ECO:0007669"/>
    <property type="project" value="TreeGrafter"/>
</dbReference>
<dbReference type="Proteomes" id="UP000262583">
    <property type="component" value="Chromosome"/>
</dbReference>